<accession>A0AAV4PUE7</accession>
<comment type="caution">
    <text evidence="2">The sequence shown here is derived from an EMBL/GenBank/DDBJ whole genome shotgun (WGS) entry which is preliminary data.</text>
</comment>
<sequence length="112" mass="12981">MGMQNPPRPIKAVLIRDLLIFLKIFFVVIKSRILEEEEKRKNERPIREGKKGGQYEGNLSTVPENEMCPQELKLVLLEDVEINDVERSTAGRWSMEGPADKRKTLLSQSRHH</sequence>
<organism evidence="2 3">
    <name type="scientific">Caerostris extrusa</name>
    <name type="common">Bark spider</name>
    <name type="synonym">Caerostris bankana</name>
    <dbReference type="NCBI Taxonomy" id="172846"/>
    <lineage>
        <taxon>Eukaryota</taxon>
        <taxon>Metazoa</taxon>
        <taxon>Ecdysozoa</taxon>
        <taxon>Arthropoda</taxon>
        <taxon>Chelicerata</taxon>
        <taxon>Arachnida</taxon>
        <taxon>Araneae</taxon>
        <taxon>Araneomorphae</taxon>
        <taxon>Entelegynae</taxon>
        <taxon>Araneoidea</taxon>
        <taxon>Araneidae</taxon>
        <taxon>Caerostris</taxon>
    </lineage>
</organism>
<proteinExistence type="predicted"/>
<feature type="compositionally biased region" description="Basic and acidic residues" evidence="1">
    <location>
        <begin position="37"/>
        <end position="53"/>
    </location>
</feature>
<protein>
    <submittedName>
        <fullName evidence="2">Uncharacterized protein</fullName>
    </submittedName>
</protein>
<gene>
    <name evidence="2" type="ORF">CEXT_519061</name>
</gene>
<reference evidence="2 3" key="1">
    <citation type="submission" date="2021-06" db="EMBL/GenBank/DDBJ databases">
        <title>Caerostris extrusa draft genome.</title>
        <authorList>
            <person name="Kono N."/>
            <person name="Arakawa K."/>
        </authorList>
    </citation>
    <scope>NUCLEOTIDE SEQUENCE [LARGE SCALE GENOMIC DNA]</scope>
</reference>
<dbReference type="EMBL" id="BPLR01005251">
    <property type="protein sequence ID" value="GIY01048.1"/>
    <property type="molecule type" value="Genomic_DNA"/>
</dbReference>
<name>A0AAV4PUE7_CAEEX</name>
<evidence type="ECO:0000256" key="1">
    <source>
        <dbReference type="SAM" id="MobiDB-lite"/>
    </source>
</evidence>
<feature type="region of interest" description="Disordered" evidence="1">
    <location>
        <begin position="88"/>
        <end position="112"/>
    </location>
</feature>
<dbReference type="Proteomes" id="UP001054945">
    <property type="component" value="Unassembled WGS sequence"/>
</dbReference>
<feature type="region of interest" description="Disordered" evidence="1">
    <location>
        <begin position="37"/>
        <end position="63"/>
    </location>
</feature>
<keyword evidence="3" id="KW-1185">Reference proteome</keyword>
<evidence type="ECO:0000313" key="3">
    <source>
        <dbReference type="Proteomes" id="UP001054945"/>
    </source>
</evidence>
<dbReference type="AlphaFoldDB" id="A0AAV4PUE7"/>
<evidence type="ECO:0000313" key="2">
    <source>
        <dbReference type="EMBL" id="GIY01048.1"/>
    </source>
</evidence>